<feature type="domain" description="Glycosyl transferase family 1" evidence="1">
    <location>
        <begin position="174"/>
        <end position="289"/>
    </location>
</feature>
<keyword evidence="2" id="KW-0808">Transferase</keyword>
<gene>
    <name evidence="2" type="ORF">Y882_15340</name>
</gene>
<dbReference type="OrthoDB" id="9801954at2"/>
<dbReference type="PANTHER" id="PTHR46656">
    <property type="entry name" value="PUTATIVE-RELATED"/>
    <property type="match status" value="1"/>
</dbReference>
<comment type="caution">
    <text evidence="2">The sequence shown here is derived from an EMBL/GenBank/DDBJ whole genome shotgun (WGS) entry which is preliminary data.</text>
</comment>
<sequence length="372" mass="41419">MTSPTPCLVGHPFAPIGRGEDVRCTFRALRSVAVRPRVLDLYRVHRPDADVKDEFEPFLDNRPGKINLFHLNGDEIEQALGAIGSSLPKDAYNVVYPAWELSKYPSTWAEQLNRFDEVWAPTGFILDALRPVVSKPVVHMPLACEVVLSSFRSRRYFGIPESSYAFLFFFDFRSFSARKNPTAVIRAFEELRRARPTSDVCLVIKTHGSQAAPEALAALKEAVAAQRDRVVLIDQAMTDNETKNLVRCCDAFVSLHRSEGFGRGLAEAMYLGKPVVATAYSGNMDFMDSHTAFLVGYDLVPVKAGEYPHGDGQEWADAHVPEAARHMIALVDQPGLGREVGSRAARRIRDFCGYRVAGIRYRDRLDSLAAAL</sequence>
<accession>A0A0G9H4F3</accession>
<dbReference type="GO" id="GO:0016757">
    <property type="term" value="F:glycosyltransferase activity"/>
    <property type="evidence" value="ECO:0007669"/>
    <property type="project" value="InterPro"/>
</dbReference>
<dbReference type="SUPFAM" id="SSF53756">
    <property type="entry name" value="UDP-Glycosyltransferase/glycogen phosphorylase"/>
    <property type="match status" value="1"/>
</dbReference>
<dbReference type="Pfam" id="PF00534">
    <property type="entry name" value="Glycos_transf_1"/>
    <property type="match status" value="1"/>
</dbReference>
<dbReference type="AlphaFoldDB" id="A0A0G9H4F3"/>
<dbReference type="Proteomes" id="UP000035481">
    <property type="component" value="Unassembled WGS sequence"/>
</dbReference>
<name>A0A0G9H4F3_9GAMM</name>
<dbReference type="InterPro" id="IPR001296">
    <property type="entry name" value="Glyco_trans_1"/>
</dbReference>
<evidence type="ECO:0000259" key="1">
    <source>
        <dbReference type="Pfam" id="PF00534"/>
    </source>
</evidence>
<reference evidence="2 3" key="1">
    <citation type="journal article" date="2015" name="Antonie Van Leeuwenhoek">
        <title>A phylogenomic and molecular marker based taxonomic framework for the order Xanthomonadales: proposal to transfer the families Algiphilaceae and Solimonadaceae to the order Nevskiales ord. nov. and to create a new family within the order Xanthomonadales, the family Rhodanobacteraceae fam. nov., containing the genus Rhodanobacter and its closest relatives.</title>
        <authorList>
            <person name="Naushad S."/>
            <person name="Adeolu M."/>
            <person name="Wong S."/>
            <person name="Sohail M."/>
            <person name="Schellhorn H.E."/>
            <person name="Gupta R.S."/>
        </authorList>
    </citation>
    <scope>NUCLEOTIDE SEQUENCE [LARGE SCALE GENOMIC DNA]</scope>
    <source>
        <strain evidence="2 3">DSM 16301</strain>
    </source>
</reference>
<organism evidence="2 3">
    <name type="scientific">Dyella japonica DSM 16301</name>
    <dbReference type="NCBI Taxonomy" id="1440762"/>
    <lineage>
        <taxon>Bacteria</taxon>
        <taxon>Pseudomonadati</taxon>
        <taxon>Pseudomonadota</taxon>
        <taxon>Gammaproteobacteria</taxon>
        <taxon>Lysobacterales</taxon>
        <taxon>Rhodanobacteraceae</taxon>
        <taxon>Dyella</taxon>
    </lineage>
</organism>
<evidence type="ECO:0000313" key="3">
    <source>
        <dbReference type="Proteomes" id="UP000035481"/>
    </source>
</evidence>
<dbReference type="PATRIC" id="fig|1440762.4.peg.2792"/>
<evidence type="ECO:0000313" key="2">
    <source>
        <dbReference type="EMBL" id="KLD62602.1"/>
    </source>
</evidence>
<dbReference type="EMBL" id="JPLA01000043">
    <property type="protein sequence ID" value="KLD62602.1"/>
    <property type="molecule type" value="Genomic_DNA"/>
</dbReference>
<dbReference type="STRING" id="1440762.Y882_15340"/>
<protein>
    <submittedName>
        <fullName evidence="2">Glycosyl transferase family 1</fullName>
    </submittedName>
</protein>
<dbReference type="PANTHER" id="PTHR46656:SF3">
    <property type="entry name" value="PUTATIVE-RELATED"/>
    <property type="match status" value="1"/>
</dbReference>
<proteinExistence type="predicted"/>
<dbReference type="Gene3D" id="3.40.50.2000">
    <property type="entry name" value="Glycogen Phosphorylase B"/>
    <property type="match status" value="1"/>
</dbReference>